<dbReference type="CDD" id="cd00448">
    <property type="entry name" value="YjgF_YER057c_UK114_family"/>
    <property type="match status" value="1"/>
</dbReference>
<dbReference type="Pfam" id="PF01042">
    <property type="entry name" value="Ribonuc_L-PSP"/>
    <property type="match status" value="1"/>
</dbReference>
<dbReference type="InterPro" id="IPR035959">
    <property type="entry name" value="RutC-like_sf"/>
</dbReference>
<accession>A0ABU2H9D5</accession>
<evidence type="ECO:0000313" key="1">
    <source>
        <dbReference type="EMBL" id="MDS1271622.1"/>
    </source>
</evidence>
<keyword evidence="1" id="KW-0378">Hydrolase</keyword>
<dbReference type="PANTHER" id="PTHR11803:SF39">
    <property type="entry name" value="2-IMINOBUTANOATE_2-IMINOPROPANOATE DEAMINASE"/>
    <property type="match status" value="1"/>
</dbReference>
<sequence>MSKRVVHTQDAAPPGGPYSQAVVAGDFVYLAGATPHRLDRSLTPGGFEPQARATFDNLSAVATASGASLADAVRVGVYLLDLDNFAAMNEIFAEYFPTEPPARTTLHANLPGFEIEVDAVLYRPRS</sequence>
<name>A0ABU2H9D5_9ACTN</name>
<protein>
    <submittedName>
        <fullName evidence="1">Rid family hydrolase</fullName>
    </submittedName>
</protein>
<dbReference type="EMBL" id="JAVLVT010000006">
    <property type="protein sequence ID" value="MDS1271622.1"/>
    <property type="molecule type" value="Genomic_DNA"/>
</dbReference>
<dbReference type="InterPro" id="IPR006175">
    <property type="entry name" value="YjgF/YER057c/UK114"/>
</dbReference>
<comment type="caution">
    <text evidence="1">The sequence shown here is derived from an EMBL/GenBank/DDBJ whole genome shotgun (WGS) entry which is preliminary data.</text>
</comment>
<evidence type="ECO:0000313" key="2">
    <source>
        <dbReference type="Proteomes" id="UP001250214"/>
    </source>
</evidence>
<gene>
    <name evidence="1" type="ORF">RIF23_15105</name>
</gene>
<dbReference type="Gene3D" id="3.30.1330.40">
    <property type="entry name" value="RutC-like"/>
    <property type="match status" value="1"/>
</dbReference>
<dbReference type="PANTHER" id="PTHR11803">
    <property type="entry name" value="2-IMINOBUTANOATE/2-IMINOPROPANOATE DEAMINASE RIDA"/>
    <property type="match status" value="1"/>
</dbReference>
<reference evidence="2" key="1">
    <citation type="submission" date="2023-07" db="EMBL/GenBank/DDBJ databases">
        <title>Novel species in the genus Lipingzhangella isolated from Sambhar Salt Lake.</title>
        <authorList>
            <person name="Jiya N."/>
            <person name="Kajale S."/>
            <person name="Sharma A."/>
        </authorList>
    </citation>
    <scope>NUCLEOTIDE SEQUENCE [LARGE SCALE GENOMIC DNA]</scope>
    <source>
        <strain evidence="2">LS1_29</strain>
    </source>
</reference>
<keyword evidence="2" id="KW-1185">Reference proteome</keyword>
<dbReference type="Proteomes" id="UP001250214">
    <property type="component" value="Unassembled WGS sequence"/>
</dbReference>
<dbReference type="RefSeq" id="WP_310913168.1">
    <property type="nucleotide sequence ID" value="NZ_JAVLVT010000006.1"/>
</dbReference>
<dbReference type="GO" id="GO:0016787">
    <property type="term" value="F:hydrolase activity"/>
    <property type="evidence" value="ECO:0007669"/>
    <property type="project" value="UniProtKB-KW"/>
</dbReference>
<organism evidence="1 2">
    <name type="scientific">Lipingzhangella rawalii</name>
    <dbReference type="NCBI Taxonomy" id="2055835"/>
    <lineage>
        <taxon>Bacteria</taxon>
        <taxon>Bacillati</taxon>
        <taxon>Actinomycetota</taxon>
        <taxon>Actinomycetes</taxon>
        <taxon>Streptosporangiales</taxon>
        <taxon>Nocardiopsidaceae</taxon>
        <taxon>Lipingzhangella</taxon>
    </lineage>
</organism>
<dbReference type="SUPFAM" id="SSF55298">
    <property type="entry name" value="YjgF-like"/>
    <property type="match status" value="1"/>
</dbReference>
<proteinExistence type="predicted"/>